<dbReference type="RefSeq" id="WP_188895612.1">
    <property type="nucleotide sequence ID" value="NZ_BMMZ01000005.1"/>
</dbReference>
<evidence type="ECO:0000313" key="4">
    <source>
        <dbReference type="EMBL" id="GGL65041.1"/>
    </source>
</evidence>
<comment type="caution">
    <text evidence="4">The sequence shown here is derived from an EMBL/GenBank/DDBJ whole genome shotgun (WGS) entry which is preliminary data.</text>
</comment>
<dbReference type="GO" id="GO:0016747">
    <property type="term" value="F:acyltransferase activity, transferring groups other than amino-acyl groups"/>
    <property type="evidence" value="ECO:0007669"/>
    <property type="project" value="InterPro"/>
</dbReference>
<dbReference type="PANTHER" id="PTHR43072:SF23">
    <property type="entry name" value="UPF0039 PROTEIN C11D3.02C"/>
    <property type="match status" value="1"/>
</dbReference>
<proteinExistence type="predicted"/>
<evidence type="ECO:0000313" key="5">
    <source>
        <dbReference type="Proteomes" id="UP000613840"/>
    </source>
</evidence>
<dbReference type="InterPro" id="IPR016181">
    <property type="entry name" value="Acyl_CoA_acyltransferase"/>
</dbReference>
<protein>
    <submittedName>
        <fullName evidence="4">N-acetyltransferase</fullName>
    </submittedName>
</protein>
<keyword evidence="2" id="KW-0012">Acyltransferase</keyword>
<accession>A0A917SBF3</accession>
<keyword evidence="1" id="KW-0808">Transferase</keyword>
<reference evidence="4" key="2">
    <citation type="submission" date="2020-09" db="EMBL/GenBank/DDBJ databases">
        <authorList>
            <person name="Sun Q."/>
            <person name="Zhou Y."/>
        </authorList>
    </citation>
    <scope>NUCLEOTIDE SEQUENCE</scope>
    <source>
        <strain evidence="4">CGMCC 4.7306</strain>
    </source>
</reference>
<dbReference type="SUPFAM" id="SSF55729">
    <property type="entry name" value="Acyl-CoA N-acyltransferases (Nat)"/>
    <property type="match status" value="1"/>
</dbReference>
<reference evidence="4" key="1">
    <citation type="journal article" date="2014" name="Int. J. Syst. Evol. Microbiol.">
        <title>Complete genome sequence of Corynebacterium casei LMG S-19264T (=DSM 44701T), isolated from a smear-ripened cheese.</title>
        <authorList>
            <consortium name="US DOE Joint Genome Institute (JGI-PGF)"/>
            <person name="Walter F."/>
            <person name="Albersmeier A."/>
            <person name="Kalinowski J."/>
            <person name="Ruckert C."/>
        </authorList>
    </citation>
    <scope>NUCLEOTIDE SEQUENCE</scope>
    <source>
        <strain evidence="4">CGMCC 4.7306</strain>
    </source>
</reference>
<evidence type="ECO:0000259" key="3">
    <source>
        <dbReference type="PROSITE" id="PS51186"/>
    </source>
</evidence>
<organism evidence="4 5">
    <name type="scientific">Microlunatus endophyticus</name>
    <dbReference type="NCBI Taxonomy" id="1716077"/>
    <lineage>
        <taxon>Bacteria</taxon>
        <taxon>Bacillati</taxon>
        <taxon>Actinomycetota</taxon>
        <taxon>Actinomycetes</taxon>
        <taxon>Propionibacteriales</taxon>
        <taxon>Propionibacteriaceae</taxon>
        <taxon>Microlunatus</taxon>
    </lineage>
</organism>
<dbReference type="Pfam" id="PF00583">
    <property type="entry name" value="Acetyltransf_1"/>
    <property type="match status" value="1"/>
</dbReference>
<name>A0A917SBF3_9ACTN</name>
<evidence type="ECO:0000256" key="2">
    <source>
        <dbReference type="ARBA" id="ARBA00023315"/>
    </source>
</evidence>
<evidence type="ECO:0000256" key="1">
    <source>
        <dbReference type="ARBA" id="ARBA00022679"/>
    </source>
</evidence>
<dbReference type="PANTHER" id="PTHR43072">
    <property type="entry name" value="N-ACETYLTRANSFERASE"/>
    <property type="match status" value="1"/>
</dbReference>
<gene>
    <name evidence="4" type="ORF">GCM10011575_24260</name>
</gene>
<dbReference type="Gene3D" id="3.40.630.30">
    <property type="match status" value="1"/>
</dbReference>
<keyword evidence="5" id="KW-1185">Reference proteome</keyword>
<dbReference type="EMBL" id="BMMZ01000005">
    <property type="protein sequence ID" value="GGL65041.1"/>
    <property type="molecule type" value="Genomic_DNA"/>
</dbReference>
<dbReference type="CDD" id="cd04301">
    <property type="entry name" value="NAT_SF"/>
    <property type="match status" value="1"/>
</dbReference>
<dbReference type="InterPro" id="IPR000182">
    <property type="entry name" value="GNAT_dom"/>
</dbReference>
<dbReference type="Proteomes" id="UP000613840">
    <property type="component" value="Unassembled WGS sequence"/>
</dbReference>
<feature type="domain" description="N-acetyltransferase" evidence="3">
    <location>
        <begin position="8"/>
        <end position="164"/>
    </location>
</feature>
<dbReference type="PROSITE" id="PS51186">
    <property type="entry name" value="GNAT"/>
    <property type="match status" value="1"/>
</dbReference>
<sequence length="170" mass="18548">MSPLYGPFEIRPGRREDAGGASSLRNAAIANSTAIWTTRPQTPDEARLWWGGLVDRGAAYVADHDGMIIGYGCWAPWRPAEGYRFTVEDSIYVAADQQGRGIGRRLLTALVDGARDSGAHVMLADIEATNTGSIALHSRLGFETVGTLREIGTKFDRWLDLTIMRLQLAG</sequence>
<dbReference type="AlphaFoldDB" id="A0A917SBF3"/>